<dbReference type="CDD" id="cd09917">
    <property type="entry name" value="F-box_SF"/>
    <property type="match status" value="1"/>
</dbReference>
<dbReference type="Pfam" id="PF12937">
    <property type="entry name" value="F-box-like"/>
    <property type="match status" value="1"/>
</dbReference>
<dbReference type="Gramene" id="TRITD7Bv1G033210.1">
    <property type="protein sequence ID" value="TRITD7Bv1G033210.1"/>
    <property type="gene ID" value="TRITD7Bv1G033210"/>
</dbReference>
<evidence type="ECO:0000259" key="2">
    <source>
        <dbReference type="PROSITE" id="PS50181"/>
    </source>
</evidence>
<dbReference type="PANTHER" id="PTHR31264">
    <property type="entry name" value="OS07G0554500 PROTEIN-RELATED"/>
    <property type="match status" value="1"/>
</dbReference>
<sequence>MNKAPSSPKKKELPSLSPSGRGFPLPCYVPHSNPMATTSNKKMASPSPMTDMPDQLLAEIFLRLPTPQDLARASAVCLTFRRISTDRSFLRCFRCLHAPPLLGFLDRDGFHPALTSTPAVRAAAVAADFTLSFLPYHRRWTVQDVRDGRVLLCRSIGKHGQPPVFRDLAVCDPLHRRYVLLPPLPHDLAALLGHPFPPVTEACCKRFLVPLGEEEAAAGDTTFIVILMAYCKTSLAAFVFSSSNDQWQATASKDLSDLALDEGDMEEMSRVQPFIPMRHYAYGCFYWDWVQFGMKKLLLLDTTNMEFSTADLPPGEWSKEGIAIVEAGEGRLGIFGFHGGLASNLSYTAARTKGESPSQWQMEKTISLDSGYKYCIRDATQRYLLLTRIEASSPNNHLVGYFSMDIKTLQLQRVYEKQHYKYPTYAYINFPPSLLSSRRI</sequence>
<dbReference type="InterPro" id="IPR001810">
    <property type="entry name" value="F-box_dom"/>
</dbReference>
<evidence type="ECO:0000313" key="4">
    <source>
        <dbReference type="Proteomes" id="UP000324705"/>
    </source>
</evidence>
<dbReference type="Proteomes" id="UP000324705">
    <property type="component" value="Chromosome 7B"/>
</dbReference>
<protein>
    <recommendedName>
        <fullName evidence="2">F-box domain-containing protein</fullName>
    </recommendedName>
</protein>
<organism evidence="3 4">
    <name type="scientific">Triticum turgidum subsp. durum</name>
    <name type="common">Durum wheat</name>
    <name type="synonym">Triticum durum</name>
    <dbReference type="NCBI Taxonomy" id="4567"/>
    <lineage>
        <taxon>Eukaryota</taxon>
        <taxon>Viridiplantae</taxon>
        <taxon>Streptophyta</taxon>
        <taxon>Embryophyta</taxon>
        <taxon>Tracheophyta</taxon>
        <taxon>Spermatophyta</taxon>
        <taxon>Magnoliopsida</taxon>
        <taxon>Liliopsida</taxon>
        <taxon>Poales</taxon>
        <taxon>Poaceae</taxon>
        <taxon>BOP clade</taxon>
        <taxon>Pooideae</taxon>
        <taxon>Triticodae</taxon>
        <taxon>Triticeae</taxon>
        <taxon>Triticinae</taxon>
        <taxon>Triticum</taxon>
    </lineage>
</organism>
<evidence type="ECO:0000256" key="1">
    <source>
        <dbReference type="SAM" id="MobiDB-lite"/>
    </source>
</evidence>
<evidence type="ECO:0000313" key="3">
    <source>
        <dbReference type="EMBL" id="VAI84268.1"/>
    </source>
</evidence>
<dbReference type="PANTHER" id="PTHR31264:SF9">
    <property type="entry name" value="F-BOX DOMAIN-CONTAINING PROTEIN"/>
    <property type="match status" value="1"/>
</dbReference>
<proteinExistence type="predicted"/>
<dbReference type="Gene3D" id="1.20.1280.50">
    <property type="match status" value="1"/>
</dbReference>
<dbReference type="InterPro" id="IPR036047">
    <property type="entry name" value="F-box-like_dom_sf"/>
</dbReference>
<feature type="region of interest" description="Disordered" evidence="1">
    <location>
        <begin position="1"/>
        <end position="20"/>
    </location>
</feature>
<dbReference type="PROSITE" id="PS50181">
    <property type="entry name" value="FBOX"/>
    <property type="match status" value="1"/>
</dbReference>
<accession>A0A9R1BY06</accession>
<dbReference type="EMBL" id="LT934124">
    <property type="protein sequence ID" value="VAI84268.1"/>
    <property type="molecule type" value="Genomic_DNA"/>
</dbReference>
<dbReference type="SMART" id="SM00256">
    <property type="entry name" value="FBOX"/>
    <property type="match status" value="1"/>
</dbReference>
<dbReference type="SUPFAM" id="SSF81383">
    <property type="entry name" value="F-box domain"/>
    <property type="match status" value="1"/>
</dbReference>
<keyword evidence="4" id="KW-1185">Reference proteome</keyword>
<reference evidence="3 4" key="1">
    <citation type="submission" date="2017-09" db="EMBL/GenBank/DDBJ databases">
        <authorList>
            <consortium name="International Durum Wheat Genome Sequencing Consortium (IDWGSC)"/>
            <person name="Milanesi L."/>
        </authorList>
    </citation>
    <scope>NUCLEOTIDE SEQUENCE [LARGE SCALE GENOMIC DNA]</scope>
    <source>
        <strain evidence="4">cv. Svevo</strain>
    </source>
</reference>
<gene>
    <name evidence="3" type="ORF">TRITD_7Bv1G033210</name>
</gene>
<feature type="domain" description="F-box" evidence="2">
    <location>
        <begin position="46"/>
        <end position="93"/>
    </location>
</feature>
<dbReference type="AlphaFoldDB" id="A0A9R1BY06"/>
<name>A0A9R1BY06_TRITD</name>